<proteinExistence type="predicted"/>
<evidence type="ECO:0000313" key="2">
    <source>
        <dbReference type="EMBL" id="SVB21285.1"/>
    </source>
</evidence>
<evidence type="ECO:0008006" key="3">
    <source>
        <dbReference type="Google" id="ProtNLM"/>
    </source>
</evidence>
<dbReference type="InterPro" id="IPR025250">
    <property type="entry name" value="DUF4199"/>
</dbReference>
<dbReference type="AlphaFoldDB" id="A0A382C5B4"/>
<name>A0A382C5B4_9ZZZZ</name>
<feature type="transmembrane region" description="Helical" evidence="1">
    <location>
        <begin position="12"/>
        <end position="33"/>
    </location>
</feature>
<feature type="transmembrane region" description="Helical" evidence="1">
    <location>
        <begin position="80"/>
        <end position="101"/>
    </location>
</feature>
<sequence>MESNTINYKEEILKSGIILAGVSIILTTLTYMINVELMVEWWFGILSLIISVGLLIYLGINYRNSIGGILSYGNALKYSILVMLVSYVIGIGFQILLYTVIDPDLPQVMTDLSIEKSVEMMEKFGAPQETIDASIPAIEEAIKNSTTVSGILKSSPWGLLFVGIFSVFTAIFIKRNEPVSDRMN</sequence>
<accession>A0A382C5B4</accession>
<protein>
    <recommendedName>
        <fullName evidence="3">DUF4199 domain-containing protein</fullName>
    </recommendedName>
</protein>
<keyword evidence="1" id="KW-1133">Transmembrane helix</keyword>
<evidence type="ECO:0000256" key="1">
    <source>
        <dbReference type="SAM" id="Phobius"/>
    </source>
</evidence>
<keyword evidence="1" id="KW-0812">Transmembrane</keyword>
<gene>
    <name evidence="2" type="ORF">METZ01_LOCUS174139</name>
</gene>
<feature type="transmembrane region" description="Helical" evidence="1">
    <location>
        <begin position="39"/>
        <end position="60"/>
    </location>
</feature>
<organism evidence="2">
    <name type="scientific">marine metagenome</name>
    <dbReference type="NCBI Taxonomy" id="408172"/>
    <lineage>
        <taxon>unclassified sequences</taxon>
        <taxon>metagenomes</taxon>
        <taxon>ecological metagenomes</taxon>
    </lineage>
</organism>
<dbReference type="EMBL" id="UINC01032887">
    <property type="protein sequence ID" value="SVB21285.1"/>
    <property type="molecule type" value="Genomic_DNA"/>
</dbReference>
<keyword evidence="1" id="KW-0472">Membrane</keyword>
<dbReference type="Pfam" id="PF13858">
    <property type="entry name" value="DUF4199"/>
    <property type="match status" value="1"/>
</dbReference>
<feature type="transmembrane region" description="Helical" evidence="1">
    <location>
        <begin position="155"/>
        <end position="173"/>
    </location>
</feature>
<reference evidence="2" key="1">
    <citation type="submission" date="2018-05" db="EMBL/GenBank/DDBJ databases">
        <authorList>
            <person name="Lanie J.A."/>
            <person name="Ng W.-L."/>
            <person name="Kazmierczak K.M."/>
            <person name="Andrzejewski T.M."/>
            <person name="Davidsen T.M."/>
            <person name="Wayne K.J."/>
            <person name="Tettelin H."/>
            <person name="Glass J.I."/>
            <person name="Rusch D."/>
            <person name="Podicherti R."/>
            <person name="Tsui H.-C.T."/>
            <person name="Winkler M.E."/>
        </authorList>
    </citation>
    <scope>NUCLEOTIDE SEQUENCE</scope>
</reference>